<feature type="compositionally biased region" description="Pro residues" evidence="1">
    <location>
        <begin position="16"/>
        <end position="27"/>
    </location>
</feature>
<protein>
    <submittedName>
        <fullName evidence="2">Uncharacterized protein</fullName>
    </submittedName>
</protein>
<feature type="region of interest" description="Disordered" evidence="1">
    <location>
        <begin position="1"/>
        <end position="29"/>
    </location>
</feature>
<name>A0ABQ0KY60_MYCCL</name>
<evidence type="ECO:0000256" key="1">
    <source>
        <dbReference type="SAM" id="MobiDB-lite"/>
    </source>
</evidence>
<dbReference type="EMBL" id="DF839355">
    <property type="protein sequence ID" value="GAT43859.1"/>
    <property type="molecule type" value="Genomic_DNA"/>
</dbReference>
<feature type="compositionally biased region" description="Polar residues" evidence="1">
    <location>
        <begin position="1"/>
        <end position="12"/>
    </location>
</feature>
<evidence type="ECO:0000313" key="2">
    <source>
        <dbReference type="EMBL" id="GAT43859.1"/>
    </source>
</evidence>
<organism evidence="2 3">
    <name type="scientific">Mycena chlorophos</name>
    <name type="common">Agaric fungus</name>
    <name type="synonym">Agaricus chlorophos</name>
    <dbReference type="NCBI Taxonomy" id="658473"/>
    <lineage>
        <taxon>Eukaryota</taxon>
        <taxon>Fungi</taxon>
        <taxon>Dikarya</taxon>
        <taxon>Basidiomycota</taxon>
        <taxon>Agaricomycotina</taxon>
        <taxon>Agaricomycetes</taxon>
        <taxon>Agaricomycetidae</taxon>
        <taxon>Agaricales</taxon>
        <taxon>Marasmiineae</taxon>
        <taxon>Mycenaceae</taxon>
        <taxon>Mycena</taxon>
    </lineage>
</organism>
<sequence>MQHALATSKSGRPQSRPAPHPSLPPRQLPLQKPRKQIMAMTSHPPAATNASIDAVIPPGEIVGRRIAAYYATGSRRMLGLRLQADPNGRRTMMDNLSSFGELWAVSGLICPWCVFRRRSAVSPNSGYAYTFLESCLHERPDVDPNLDIGVDDVENAAVSSLTPDEDHPPILGDLVIVKHELLGPHDLPEQAGQADIWHIQANEEALLDRLVRRYALHDYSPGNLFAAHPDVSPFTDDFEFVQLVDSAERRARAAGQPFNRHQFVDAYEHDAALAVARM</sequence>
<reference evidence="2" key="1">
    <citation type="submission" date="2014-09" db="EMBL/GenBank/DDBJ databases">
        <title>Genome sequence of the luminous mushroom Mycena chlorophos for searching fungal bioluminescence genes.</title>
        <authorList>
            <person name="Tanaka Y."/>
            <person name="Kasuga D."/>
            <person name="Oba Y."/>
            <person name="Hase S."/>
            <person name="Sato K."/>
            <person name="Oba Y."/>
            <person name="Sakakibara Y."/>
        </authorList>
    </citation>
    <scope>NUCLEOTIDE SEQUENCE</scope>
</reference>
<keyword evidence="3" id="KW-1185">Reference proteome</keyword>
<proteinExistence type="predicted"/>
<gene>
    <name evidence="2" type="ORF">MCHLO_01524</name>
</gene>
<dbReference type="Proteomes" id="UP000815677">
    <property type="component" value="Unassembled WGS sequence"/>
</dbReference>
<accession>A0ABQ0KY60</accession>
<evidence type="ECO:0000313" key="3">
    <source>
        <dbReference type="Proteomes" id="UP000815677"/>
    </source>
</evidence>